<dbReference type="PANTHER" id="PTHR11986">
    <property type="entry name" value="AMINOTRANSFERASE CLASS III"/>
    <property type="match status" value="1"/>
</dbReference>
<dbReference type="Gene3D" id="3.90.1150.10">
    <property type="entry name" value="Aspartate Aminotransferase, domain 1"/>
    <property type="match status" value="1"/>
</dbReference>
<dbReference type="EC" id="2.6.1.11" evidence="7"/>
<evidence type="ECO:0000313" key="7">
    <source>
        <dbReference type="EMBL" id="TLP74185.1"/>
    </source>
</evidence>
<evidence type="ECO:0000256" key="3">
    <source>
        <dbReference type="ARBA" id="ARBA00022679"/>
    </source>
</evidence>
<dbReference type="GO" id="GO:0003992">
    <property type="term" value="F:N2-acetyl-L-ornithine:2-oxoglutarate 5-aminotransferase activity"/>
    <property type="evidence" value="ECO:0007669"/>
    <property type="project" value="UniProtKB-EC"/>
</dbReference>
<dbReference type="Gene3D" id="3.40.640.10">
    <property type="entry name" value="Type I PLP-dependent aspartate aminotransferase-like (Major domain)"/>
    <property type="match status" value="1"/>
</dbReference>
<dbReference type="NCBIfam" id="NF002874">
    <property type="entry name" value="PRK03244.1"/>
    <property type="match status" value="1"/>
</dbReference>
<accession>A0A5R9A859</accession>
<dbReference type="EMBL" id="VAWA01000012">
    <property type="protein sequence ID" value="TLP74185.1"/>
    <property type="molecule type" value="Genomic_DNA"/>
</dbReference>
<evidence type="ECO:0000256" key="1">
    <source>
        <dbReference type="ARBA" id="ARBA00001933"/>
    </source>
</evidence>
<organism evidence="7 8">
    <name type="scientific">Nesterenkonia sphaerica</name>
    <dbReference type="NCBI Taxonomy" id="1804988"/>
    <lineage>
        <taxon>Bacteria</taxon>
        <taxon>Bacillati</taxon>
        <taxon>Actinomycetota</taxon>
        <taxon>Actinomycetes</taxon>
        <taxon>Micrococcales</taxon>
        <taxon>Micrococcaceae</taxon>
        <taxon>Nesterenkonia</taxon>
    </lineage>
</organism>
<feature type="compositionally biased region" description="Low complexity" evidence="6">
    <location>
        <begin position="415"/>
        <end position="424"/>
    </location>
</feature>
<dbReference type="FunFam" id="3.40.640.10:FF:000004">
    <property type="entry name" value="Acetylornithine aminotransferase"/>
    <property type="match status" value="1"/>
</dbReference>
<dbReference type="GO" id="GO:0042802">
    <property type="term" value="F:identical protein binding"/>
    <property type="evidence" value="ECO:0007669"/>
    <property type="project" value="TreeGrafter"/>
</dbReference>
<comment type="cofactor">
    <cofactor evidence="1">
        <name>pyridoxal 5'-phosphate</name>
        <dbReference type="ChEBI" id="CHEBI:597326"/>
    </cofactor>
</comment>
<dbReference type="Proteomes" id="UP000306544">
    <property type="component" value="Unassembled WGS sequence"/>
</dbReference>
<dbReference type="InterPro" id="IPR049704">
    <property type="entry name" value="Aminotrans_3_PPA_site"/>
</dbReference>
<dbReference type="CDD" id="cd00610">
    <property type="entry name" value="OAT_like"/>
    <property type="match status" value="1"/>
</dbReference>
<protein>
    <submittedName>
        <fullName evidence="7">Acetylornithine transaminase</fullName>
        <ecNumber evidence="7">2.6.1.11</ecNumber>
    </submittedName>
</protein>
<keyword evidence="4 5" id="KW-0663">Pyridoxal phosphate</keyword>
<comment type="similarity">
    <text evidence="5">Belongs to the class-III pyridoxal-phosphate-dependent aminotransferase family.</text>
</comment>
<gene>
    <name evidence="7" type="ORF">FEF27_09475</name>
</gene>
<dbReference type="OrthoDB" id="9801052at2"/>
<dbReference type="SUPFAM" id="SSF53383">
    <property type="entry name" value="PLP-dependent transferases"/>
    <property type="match status" value="1"/>
</dbReference>
<sequence length="454" mass="47319">MSTRDDAPATSAEIAEQLPADTGAAELLERYQRSLTGVFGTPQAVLVRGSGARVWDAAGGEYLDLLGGIAVNALGHAHPAVCSVVSQQYATLGHISNLFTSPTQIALAEKLLSLAQAPPGSSVFFANSGSEANEAALKAVLRHRHSTAKPRILALEGSFHGRTTGALSLTHKPAYREPFGELVSGVEFLPFNDLGALETAFAQDDVAGVFLEPIQGEAGVLPLDEAYLTRARELTRRSGALLVLDEVQTGVGRTGEWFRFQTVDGVVPDLMTLAKGLGSGFPIGALICFGEQAGGLLQAGQHGTTFGGNPPATAAALATLQVIESESLLVHARQLGAHMAAALRALPQVAQVRQFGLHIGADLEPVHGVEAPAKEVVQRALDRGLIINATGPTTLRLAPPLNLTQEEADQALARLESALRSATADWPQPPGATSSPGSTGEWPNMPPHSADSAP</sequence>
<keyword evidence="8" id="KW-1185">Reference proteome</keyword>
<evidence type="ECO:0000256" key="2">
    <source>
        <dbReference type="ARBA" id="ARBA00022576"/>
    </source>
</evidence>
<evidence type="ECO:0000256" key="5">
    <source>
        <dbReference type="RuleBase" id="RU003560"/>
    </source>
</evidence>
<dbReference type="InterPro" id="IPR005814">
    <property type="entry name" value="Aminotrans_3"/>
</dbReference>
<dbReference type="InterPro" id="IPR015421">
    <property type="entry name" value="PyrdxlP-dep_Trfase_major"/>
</dbReference>
<dbReference type="PIRSF" id="PIRSF000521">
    <property type="entry name" value="Transaminase_4ab_Lys_Orn"/>
    <property type="match status" value="1"/>
</dbReference>
<dbReference type="PANTHER" id="PTHR11986:SF79">
    <property type="entry name" value="ACETYLORNITHINE AMINOTRANSFERASE, MITOCHONDRIAL"/>
    <property type="match status" value="1"/>
</dbReference>
<evidence type="ECO:0000313" key="8">
    <source>
        <dbReference type="Proteomes" id="UP000306544"/>
    </source>
</evidence>
<dbReference type="Pfam" id="PF00202">
    <property type="entry name" value="Aminotran_3"/>
    <property type="match status" value="1"/>
</dbReference>
<dbReference type="InterPro" id="IPR015424">
    <property type="entry name" value="PyrdxlP-dep_Trfase"/>
</dbReference>
<feature type="region of interest" description="Disordered" evidence="6">
    <location>
        <begin position="415"/>
        <end position="454"/>
    </location>
</feature>
<dbReference type="GO" id="GO:0030170">
    <property type="term" value="F:pyridoxal phosphate binding"/>
    <property type="evidence" value="ECO:0007669"/>
    <property type="project" value="InterPro"/>
</dbReference>
<reference evidence="7 8" key="1">
    <citation type="submission" date="2019-05" db="EMBL/GenBank/DDBJ databases">
        <title>Nesterenkonia sp. GY239, isolated from the Southern Atlantic Ocean.</title>
        <authorList>
            <person name="Zhang G."/>
        </authorList>
    </citation>
    <scope>NUCLEOTIDE SEQUENCE [LARGE SCALE GENOMIC DNA]</scope>
    <source>
        <strain evidence="7 8">GY239</strain>
    </source>
</reference>
<proteinExistence type="inferred from homology"/>
<name>A0A5R9A859_9MICC</name>
<dbReference type="RefSeq" id="WP_138170620.1">
    <property type="nucleotide sequence ID" value="NZ_VAWA01000012.1"/>
</dbReference>
<evidence type="ECO:0000256" key="4">
    <source>
        <dbReference type="ARBA" id="ARBA00022898"/>
    </source>
</evidence>
<dbReference type="AlphaFoldDB" id="A0A5R9A859"/>
<keyword evidence="2 7" id="KW-0032">Aminotransferase</keyword>
<evidence type="ECO:0000256" key="6">
    <source>
        <dbReference type="SAM" id="MobiDB-lite"/>
    </source>
</evidence>
<dbReference type="InterPro" id="IPR050103">
    <property type="entry name" value="Class-III_PLP-dep_AT"/>
</dbReference>
<dbReference type="PROSITE" id="PS00600">
    <property type="entry name" value="AA_TRANSFER_CLASS_3"/>
    <property type="match status" value="1"/>
</dbReference>
<keyword evidence="3 7" id="KW-0808">Transferase</keyword>
<comment type="caution">
    <text evidence="7">The sequence shown here is derived from an EMBL/GenBank/DDBJ whole genome shotgun (WGS) entry which is preliminary data.</text>
</comment>
<dbReference type="InterPro" id="IPR015422">
    <property type="entry name" value="PyrdxlP-dep_Trfase_small"/>
</dbReference>